<gene>
    <name evidence="1" type="ORF">FZ622_11690</name>
</gene>
<reference evidence="1" key="1">
    <citation type="submission" date="2019-08" db="EMBL/GenBank/DDBJ databases">
        <authorList>
            <consortium name="GenomeTrakr network: Whole genome sequencing for foodborne pathogen traceback"/>
        </authorList>
    </citation>
    <scope>NUCLEOTIDE SEQUENCE</scope>
    <source>
        <strain evidence="1">AG19-0288</strain>
    </source>
</reference>
<organism evidence="1">
    <name type="scientific">Listeria monocytogenes</name>
    <dbReference type="NCBI Taxonomy" id="1639"/>
    <lineage>
        <taxon>Bacteria</taxon>
        <taxon>Bacillati</taxon>
        <taxon>Bacillota</taxon>
        <taxon>Bacilli</taxon>
        <taxon>Bacillales</taxon>
        <taxon>Listeriaceae</taxon>
        <taxon>Listeria</taxon>
    </lineage>
</organism>
<name>A0A5Y9DNZ4_LISMN</name>
<dbReference type="RefSeq" id="WP_149040670.1">
    <property type="nucleotide sequence ID" value="NZ_VTIF01000001.1"/>
</dbReference>
<accession>A0A5Y9DNZ4</accession>
<dbReference type="EMBL" id="AAKCDQ010000003">
    <property type="protein sequence ID" value="ECQ6723566.1"/>
    <property type="molecule type" value="Genomic_DNA"/>
</dbReference>
<protein>
    <submittedName>
        <fullName evidence="1">Uncharacterized protein</fullName>
    </submittedName>
</protein>
<comment type="caution">
    <text evidence="1">The sequence shown here is derived from an EMBL/GenBank/DDBJ whole genome shotgun (WGS) entry which is preliminary data.</text>
</comment>
<evidence type="ECO:0000313" key="1">
    <source>
        <dbReference type="EMBL" id="ECQ6723566.1"/>
    </source>
</evidence>
<sequence length="146" mass="17126">MRLVTSIMTSHKLTEEEKIKIMKMFSSVYPHKMETFTYDYKENKYHEFDIDLFDVGFTKETIYQDINKLVSLYEKVMAAFPFVLDFIAGNDDTGSAVEIYENDWNAVESFGLFVTSRKIANLKPYYSSDMCNAFLNFEYVSFGCMF</sequence>
<proteinExistence type="predicted"/>
<dbReference type="AlphaFoldDB" id="A0A5Y9DNZ4"/>